<dbReference type="SUPFAM" id="SSF55186">
    <property type="entry name" value="ThrRS/AlaRS common domain"/>
    <property type="match status" value="1"/>
</dbReference>
<sequence>MIGIRNLIYCIHKNKANNFIRCITTASEEKIRQSELFGLEKKRQREAVGRIEKIEVQYEGVPENATLIMNKNLSTPYDCAKHINEMIMNRSVVALLNNDTVWHMHKPIPDSCKLELLHFKVAQPNMVNKAFWRTCSFLLGALASESFKDNVNVQLHSFPSPVIKSGSFVYDIQLSLDNWVPTVAELKVLSIEMVKFCQKHHKIECLDVSIDFAQEMFKYNPHKTKQIPDIAANNSDKVTLFKVGKHVDISKGPMISNTSQVGRFTLANVIKLDTDIPGDPIYRFQGVALPNSLILNHFAYGLLEERARKLNSARIPCKQGFSNEDHSFAAQIAV</sequence>
<proteinExistence type="predicted"/>
<dbReference type="InterPro" id="IPR050062">
    <property type="entry name" value="Pro-tRNA_synthetase"/>
</dbReference>
<keyword evidence="2" id="KW-1185">Reference proteome</keyword>
<dbReference type="InterPro" id="IPR012675">
    <property type="entry name" value="Beta-grasp_dom_sf"/>
</dbReference>
<dbReference type="Gene3D" id="3.10.20.30">
    <property type="match status" value="1"/>
</dbReference>
<dbReference type="Gene3D" id="3.30.980.10">
    <property type="entry name" value="Threonyl-trna Synthetase, Chain A, domain 2"/>
    <property type="match status" value="1"/>
</dbReference>
<dbReference type="GO" id="GO:0005739">
    <property type="term" value="C:mitochondrion"/>
    <property type="evidence" value="ECO:0007669"/>
    <property type="project" value="TreeGrafter"/>
</dbReference>
<dbReference type="AlphaFoldDB" id="A0AAW1LCW3"/>
<organism evidence="1 2">
    <name type="scientific">Popillia japonica</name>
    <name type="common">Japanese beetle</name>
    <dbReference type="NCBI Taxonomy" id="7064"/>
    <lineage>
        <taxon>Eukaryota</taxon>
        <taxon>Metazoa</taxon>
        <taxon>Ecdysozoa</taxon>
        <taxon>Arthropoda</taxon>
        <taxon>Hexapoda</taxon>
        <taxon>Insecta</taxon>
        <taxon>Pterygota</taxon>
        <taxon>Neoptera</taxon>
        <taxon>Endopterygota</taxon>
        <taxon>Coleoptera</taxon>
        <taxon>Polyphaga</taxon>
        <taxon>Scarabaeiformia</taxon>
        <taxon>Scarabaeidae</taxon>
        <taxon>Rutelinae</taxon>
        <taxon>Popillia</taxon>
    </lineage>
</organism>
<dbReference type="GO" id="GO:0003723">
    <property type="term" value="F:RNA binding"/>
    <property type="evidence" value="ECO:0007669"/>
    <property type="project" value="TreeGrafter"/>
</dbReference>
<dbReference type="InterPro" id="IPR018163">
    <property type="entry name" value="Thr/Ala-tRNA-synth_IIc_edit"/>
</dbReference>
<dbReference type="EMBL" id="JASPKY010000125">
    <property type="protein sequence ID" value="KAK9731893.1"/>
    <property type="molecule type" value="Genomic_DNA"/>
</dbReference>
<dbReference type="PANTHER" id="PTHR42753:SF9">
    <property type="entry name" value="LARGE RIBOSOMAL SUBUNIT PROTEIN ML39"/>
    <property type="match status" value="1"/>
</dbReference>
<dbReference type="CDD" id="cd01667">
    <property type="entry name" value="TGS_ThrRS"/>
    <property type="match status" value="1"/>
</dbReference>
<gene>
    <name evidence="1" type="ORF">QE152_g13276</name>
</gene>
<reference evidence="1 2" key="1">
    <citation type="journal article" date="2024" name="BMC Genomics">
        <title>De novo assembly and annotation of Popillia japonica's genome with initial clues to its potential as an invasive pest.</title>
        <authorList>
            <person name="Cucini C."/>
            <person name="Boschi S."/>
            <person name="Funari R."/>
            <person name="Cardaioli E."/>
            <person name="Iannotti N."/>
            <person name="Marturano G."/>
            <person name="Paoli F."/>
            <person name="Bruttini M."/>
            <person name="Carapelli A."/>
            <person name="Frati F."/>
            <person name="Nardi F."/>
        </authorList>
    </citation>
    <scope>NUCLEOTIDE SEQUENCE [LARGE SCALE GENOMIC DNA]</scope>
    <source>
        <strain evidence="1">DMR45628</strain>
    </source>
</reference>
<accession>A0AAW1LCW3</accession>
<evidence type="ECO:0008006" key="3">
    <source>
        <dbReference type="Google" id="ProtNLM"/>
    </source>
</evidence>
<evidence type="ECO:0000313" key="1">
    <source>
        <dbReference type="EMBL" id="KAK9731893.1"/>
    </source>
</evidence>
<evidence type="ECO:0000313" key="2">
    <source>
        <dbReference type="Proteomes" id="UP001458880"/>
    </source>
</evidence>
<comment type="caution">
    <text evidence="1">The sequence shown here is derived from an EMBL/GenBank/DDBJ whole genome shotgun (WGS) entry which is preliminary data.</text>
</comment>
<dbReference type="Proteomes" id="UP001458880">
    <property type="component" value="Unassembled WGS sequence"/>
</dbReference>
<dbReference type="GO" id="GO:0000166">
    <property type="term" value="F:nucleotide binding"/>
    <property type="evidence" value="ECO:0007669"/>
    <property type="project" value="InterPro"/>
</dbReference>
<protein>
    <recommendedName>
        <fullName evidence="3">39S ribosomal protein L39, mitochondrial</fullName>
    </recommendedName>
</protein>
<dbReference type="PANTHER" id="PTHR42753">
    <property type="entry name" value="MITOCHONDRIAL RIBOSOME PROTEIN L39/PROLYL-TRNA LIGASE FAMILY MEMBER"/>
    <property type="match status" value="1"/>
</dbReference>
<name>A0AAW1LCW3_POPJA</name>